<dbReference type="Proteomes" id="UP001168821">
    <property type="component" value="Unassembled WGS sequence"/>
</dbReference>
<evidence type="ECO:0000313" key="2">
    <source>
        <dbReference type="Proteomes" id="UP001168821"/>
    </source>
</evidence>
<protein>
    <submittedName>
        <fullName evidence="1">Uncharacterized protein</fullName>
    </submittedName>
</protein>
<name>A0AA38MH25_9CUCU</name>
<evidence type="ECO:0000313" key="1">
    <source>
        <dbReference type="EMBL" id="KAJ3655569.1"/>
    </source>
</evidence>
<accession>A0AA38MH25</accession>
<keyword evidence="2" id="KW-1185">Reference proteome</keyword>
<dbReference type="AlphaFoldDB" id="A0AA38MH25"/>
<reference evidence="1" key="1">
    <citation type="journal article" date="2023" name="G3 (Bethesda)">
        <title>Whole genome assemblies of Zophobas morio and Tenebrio molitor.</title>
        <authorList>
            <person name="Kaur S."/>
            <person name="Stinson S.A."/>
            <person name="diCenzo G.C."/>
        </authorList>
    </citation>
    <scope>NUCLEOTIDE SEQUENCE</scope>
    <source>
        <strain evidence="1">QUZm001</strain>
    </source>
</reference>
<comment type="caution">
    <text evidence="1">The sequence shown here is derived from an EMBL/GenBank/DDBJ whole genome shotgun (WGS) entry which is preliminary data.</text>
</comment>
<proteinExistence type="predicted"/>
<gene>
    <name evidence="1" type="ORF">Zmor_014692</name>
</gene>
<dbReference type="EMBL" id="JALNTZ010000004">
    <property type="protein sequence ID" value="KAJ3655569.1"/>
    <property type="molecule type" value="Genomic_DNA"/>
</dbReference>
<sequence length="108" mass="12836">MYRNYSGEFHWTLLTQQAESSVPDDRLYLNPFISFEKSAIGSFLDWPSQLPFPGFSLVLHRPLLSHLRIYQNKHTHTRRTIGGIRERRMGFFRNSTQKNIRSKGNQFY</sequence>
<organism evidence="1 2">
    <name type="scientific">Zophobas morio</name>
    <dbReference type="NCBI Taxonomy" id="2755281"/>
    <lineage>
        <taxon>Eukaryota</taxon>
        <taxon>Metazoa</taxon>
        <taxon>Ecdysozoa</taxon>
        <taxon>Arthropoda</taxon>
        <taxon>Hexapoda</taxon>
        <taxon>Insecta</taxon>
        <taxon>Pterygota</taxon>
        <taxon>Neoptera</taxon>
        <taxon>Endopterygota</taxon>
        <taxon>Coleoptera</taxon>
        <taxon>Polyphaga</taxon>
        <taxon>Cucujiformia</taxon>
        <taxon>Tenebrionidae</taxon>
        <taxon>Zophobas</taxon>
    </lineage>
</organism>